<dbReference type="InterPro" id="IPR024442">
    <property type="entry name" value="Transposase_Zn_ribbon"/>
</dbReference>
<dbReference type="AlphaFoldDB" id="A0AAU7Z211"/>
<reference evidence="2" key="2">
    <citation type="journal article" date="2024" name="Environ. Microbiol.">
        <title>Genome analysis and description of Tunturibacter gen. nov. expands the diversity of Terriglobia in tundra soils.</title>
        <authorList>
            <person name="Messyasz A."/>
            <person name="Mannisto M.K."/>
            <person name="Kerkhof L.J."/>
            <person name="Haggblom M.M."/>
        </authorList>
    </citation>
    <scope>NUCLEOTIDE SEQUENCE</scope>
    <source>
        <strain evidence="2">M8UP39</strain>
    </source>
</reference>
<dbReference type="SMART" id="SM01126">
    <property type="entry name" value="DDE_Tnp_IS1595"/>
    <property type="match status" value="1"/>
</dbReference>
<dbReference type="PANTHER" id="PTHR47163">
    <property type="entry name" value="DDE_TNP_IS1595 DOMAIN-CONTAINING PROTEIN"/>
    <property type="match status" value="1"/>
</dbReference>
<protein>
    <submittedName>
        <fullName evidence="2">IS1595 family transposase</fullName>
    </submittedName>
</protein>
<dbReference type="InterPro" id="IPR024445">
    <property type="entry name" value="Tnp_ISXO2-like"/>
</dbReference>
<dbReference type="Pfam" id="PF12762">
    <property type="entry name" value="DDE_Tnp_IS1595"/>
    <property type="match status" value="1"/>
</dbReference>
<accession>A0AAU7Z211</accession>
<dbReference type="PANTHER" id="PTHR47163:SF2">
    <property type="entry name" value="SI:DKEY-17M8.2"/>
    <property type="match status" value="1"/>
</dbReference>
<sequence length="303" mass="34834">MNLYSLAKKFGTEEAALLHLIKMRWPNGVRCLACDHDKVYLIETKGKTGKVARLFECADCGLHFSATTNTLFHDSHLPLTKWFAAISLMVDGKKGISASQLGRHIGMTYKTAWHVCHRIREAMQEPKSFKIGGESVTVEIDETFVGGRKRGVGVKAGRDAKTIVIGMAERSGRIHLKTVKSRLAKDMKPVIDDKLRSTTKEVVTDALRTYQYVIPKEKHNRTSHKEELNDKNWTSTQTVENAFSLFKRGIIGNYHQLSREHLDRYLGEFCWRYNRRKMQPWLFEMTLTNMLNKKPLPYKDLTF</sequence>
<evidence type="ECO:0000259" key="1">
    <source>
        <dbReference type="SMART" id="SM01126"/>
    </source>
</evidence>
<name>A0AAU7Z211_9BACT</name>
<dbReference type="KEGG" id="tgi:RBB81_02495"/>
<dbReference type="EMBL" id="CP132938">
    <property type="protein sequence ID" value="XCB22810.1"/>
    <property type="molecule type" value="Genomic_DNA"/>
</dbReference>
<dbReference type="Pfam" id="PF12760">
    <property type="entry name" value="Zn_ribbon_IS1595"/>
    <property type="match status" value="1"/>
</dbReference>
<evidence type="ECO:0000313" key="2">
    <source>
        <dbReference type="EMBL" id="XCB22810.1"/>
    </source>
</evidence>
<proteinExistence type="predicted"/>
<dbReference type="InterPro" id="IPR053164">
    <property type="entry name" value="IS1016-like_transposase"/>
</dbReference>
<gene>
    <name evidence="2" type="ORF">RBB81_02495</name>
</gene>
<organism evidence="2">
    <name type="scientific">Tunturiibacter gelidiferens</name>
    <dbReference type="NCBI Taxonomy" id="3069689"/>
    <lineage>
        <taxon>Bacteria</taxon>
        <taxon>Pseudomonadati</taxon>
        <taxon>Acidobacteriota</taxon>
        <taxon>Terriglobia</taxon>
        <taxon>Terriglobales</taxon>
        <taxon>Acidobacteriaceae</taxon>
        <taxon>Tunturiibacter</taxon>
    </lineage>
</organism>
<dbReference type="RefSeq" id="WP_353072607.1">
    <property type="nucleotide sequence ID" value="NZ_CP132938.1"/>
</dbReference>
<dbReference type="NCBIfam" id="NF033547">
    <property type="entry name" value="transpos_IS1595"/>
    <property type="match status" value="1"/>
</dbReference>
<feature type="domain" description="ISXO2-like transposase" evidence="1">
    <location>
        <begin position="130"/>
        <end position="274"/>
    </location>
</feature>
<reference evidence="2" key="1">
    <citation type="submission" date="2023-08" db="EMBL/GenBank/DDBJ databases">
        <authorList>
            <person name="Messyasz A."/>
            <person name="Mannisto M.K."/>
            <person name="Kerkhof L.J."/>
            <person name="Haggblom M."/>
        </authorList>
    </citation>
    <scope>NUCLEOTIDE SEQUENCE</scope>
    <source>
        <strain evidence="2">M8UP39</strain>
    </source>
</reference>